<dbReference type="SUPFAM" id="SSF52540">
    <property type="entry name" value="P-loop containing nucleoside triphosphate hydrolases"/>
    <property type="match status" value="2"/>
</dbReference>
<keyword evidence="1" id="KW-0347">Helicase</keyword>
<proteinExistence type="inferred from homology"/>
<dbReference type="GO" id="GO:0005524">
    <property type="term" value="F:ATP binding"/>
    <property type="evidence" value="ECO:0007669"/>
    <property type="project" value="UniProtKB-KW"/>
</dbReference>
<dbReference type="InterPro" id="IPR027417">
    <property type="entry name" value="P-loop_NTPase"/>
</dbReference>
<protein>
    <recommendedName>
        <fullName evidence="1">ATP-dependent DNA helicase</fullName>
        <ecNumber evidence="1">5.6.2.3</ecNumber>
    </recommendedName>
</protein>
<reference evidence="4" key="1">
    <citation type="submission" date="2018-10" db="EMBL/GenBank/DDBJ databases">
        <title>Effector identification in a new, highly contiguous assembly of the strawberry crown rot pathogen Phytophthora cactorum.</title>
        <authorList>
            <person name="Armitage A.D."/>
            <person name="Nellist C.F."/>
            <person name="Bates H."/>
            <person name="Vickerstaff R.J."/>
            <person name="Harrison R.J."/>
        </authorList>
    </citation>
    <scope>NUCLEOTIDE SEQUENCE</scope>
    <source>
        <strain evidence="4">4040</strain>
    </source>
</reference>
<dbReference type="AlphaFoldDB" id="A0A8T1D9B3"/>
<dbReference type="InterPro" id="IPR049163">
    <property type="entry name" value="Pif1-like_2B_dom"/>
</dbReference>
<comment type="catalytic activity">
    <reaction evidence="1">
        <text>ATP + H2O = ADP + phosphate + H(+)</text>
        <dbReference type="Rhea" id="RHEA:13065"/>
        <dbReference type="ChEBI" id="CHEBI:15377"/>
        <dbReference type="ChEBI" id="CHEBI:15378"/>
        <dbReference type="ChEBI" id="CHEBI:30616"/>
        <dbReference type="ChEBI" id="CHEBI:43474"/>
        <dbReference type="ChEBI" id="CHEBI:456216"/>
        <dbReference type="EC" id="5.6.2.3"/>
    </reaction>
</comment>
<comment type="cofactor">
    <cofactor evidence="1">
        <name>Mg(2+)</name>
        <dbReference type="ChEBI" id="CHEBI:18420"/>
    </cofactor>
</comment>
<name>A0A8T1D9B3_9STRA</name>
<dbReference type="PANTHER" id="PTHR10492:SF57">
    <property type="entry name" value="ATP-DEPENDENT DNA HELICASE"/>
    <property type="match status" value="1"/>
</dbReference>
<keyword evidence="1" id="KW-0227">DNA damage</keyword>
<dbReference type="Pfam" id="PF05970">
    <property type="entry name" value="PIF1"/>
    <property type="match status" value="1"/>
</dbReference>
<evidence type="ECO:0000256" key="1">
    <source>
        <dbReference type="RuleBase" id="RU363044"/>
    </source>
</evidence>
<dbReference type="GO" id="GO:0006281">
    <property type="term" value="P:DNA repair"/>
    <property type="evidence" value="ECO:0007669"/>
    <property type="project" value="UniProtKB-KW"/>
</dbReference>
<evidence type="ECO:0000313" key="5">
    <source>
        <dbReference type="Proteomes" id="UP000736787"/>
    </source>
</evidence>
<dbReference type="GO" id="GO:0016787">
    <property type="term" value="F:hydrolase activity"/>
    <property type="evidence" value="ECO:0007669"/>
    <property type="project" value="UniProtKB-KW"/>
</dbReference>
<feature type="domain" description="DNA helicase Pif1-like DEAD-box helicase" evidence="2">
    <location>
        <begin position="11"/>
        <end position="213"/>
    </location>
</feature>
<dbReference type="Proteomes" id="UP000736787">
    <property type="component" value="Unassembled WGS sequence"/>
</dbReference>
<accession>A0A8T1D9B3</accession>
<dbReference type="InterPro" id="IPR010285">
    <property type="entry name" value="DNA_helicase_pif1-like_DEAD"/>
</dbReference>
<evidence type="ECO:0000259" key="2">
    <source>
        <dbReference type="Pfam" id="PF05970"/>
    </source>
</evidence>
<keyword evidence="1" id="KW-0547">Nucleotide-binding</keyword>
<dbReference type="Gene3D" id="3.40.50.300">
    <property type="entry name" value="P-loop containing nucleotide triphosphate hydrolases"/>
    <property type="match status" value="1"/>
</dbReference>
<keyword evidence="1" id="KW-0233">DNA recombination</keyword>
<dbReference type="Pfam" id="PF21530">
    <property type="entry name" value="Pif1_2B_dom"/>
    <property type="match status" value="1"/>
</dbReference>
<sequence>MDRRAENLASLNADQRMVFDKVMAAVAPDGSNPSVPHLSGKLFFVDGPGGTGKSFLLDTILASVRRTGRIELAVAGSGIAAQLLTGGRTAHTTFRLPLNRDETSTCNIGVRSFEAALLKRTSLIVWDEAPMTHRFQYEAVDRTLRDLLKNDMPFGGVTMLRSGDFRQTLPVIPRAGPAEVIAASLKRSSLWRHFETLRLTTNMRVQTAIDDQHLSRFKRLRTTYCALEMKDMTVANTMKDHGMDDQVARSSRLSRLIETVYAYFNEGHQPDNYFAERIILTPKNADVLAINDMILDKLPGDAQEYRSVDTLDGDDELELQERSDLYPPEFLNTISLSGMPRHKLRLKIGTPVMLIRNISTKEGLWNGTRLRVVSLRRNGLQPVIMGGAFAGKKVLIP</sequence>
<comment type="caution">
    <text evidence="4">The sequence shown here is derived from an EMBL/GenBank/DDBJ whole genome shotgun (WGS) entry which is preliminary data.</text>
</comment>
<dbReference type="PANTHER" id="PTHR10492">
    <property type="match status" value="1"/>
</dbReference>
<feature type="domain" description="DNA helicase Pif1-like 2B" evidence="3">
    <location>
        <begin position="329"/>
        <end position="375"/>
    </location>
</feature>
<dbReference type="EC" id="5.6.2.3" evidence="1"/>
<keyword evidence="1" id="KW-0378">Hydrolase</keyword>
<evidence type="ECO:0000313" key="4">
    <source>
        <dbReference type="EMBL" id="KAG2937336.1"/>
    </source>
</evidence>
<keyword evidence="1" id="KW-0067">ATP-binding</keyword>
<dbReference type="GO" id="GO:0043139">
    <property type="term" value="F:5'-3' DNA helicase activity"/>
    <property type="evidence" value="ECO:0007669"/>
    <property type="project" value="UniProtKB-EC"/>
</dbReference>
<comment type="similarity">
    <text evidence="1">Belongs to the helicase family.</text>
</comment>
<evidence type="ECO:0000259" key="3">
    <source>
        <dbReference type="Pfam" id="PF21530"/>
    </source>
</evidence>
<organism evidence="4 5">
    <name type="scientific">Phytophthora cactorum</name>
    <dbReference type="NCBI Taxonomy" id="29920"/>
    <lineage>
        <taxon>Eukaryota</taxon>
        <taxon>Sar</taxon>
        <taxon>Stramenopiles</taxon>
        <taxon>Oomycota</taxon>
        <taxon>Peronosporomycetes</taxon>
        <taxon>Peronosporales</taxon>
        <taxon>Peronosporaceae</taxon>
        <taxon>Phytophthora</taxon>
    </lineage>
</organism>
<gene>
    <name evidence="4" type="ORF">PC117_g11731</name>
</gene>
<dbReference type="EMBL" id="RCMK01000309">
    <property type="protein sequence ID" value="KAG2937336.1"/>
    <property type="molecule type" value="Genomic_DNA"/>
</dbReference>
<keyword evidence="1" id="KW-0234">DNA repair</keyword>
<dbReference type="GO" id="GO:0006310">
    <property type="term" value="P:DNA recombination"/>
    <property type="evidence" value="ECO:0007669"/>
    <property type="project" value="UniProtKB-KW"/>
</dbReference>
<dbReference type="VEuPathDB" id="FungiDB:PC110_g3624"/>
<dbReference type="VEuPathDB" id="FungiDB:PC110_g23313"/>
<dbReference type="GO" id="GO:0000723">
    <property type="term" value="P:telomere maintenance"/>
    <property type="evidence" value="ECO:0007669"/>
    <property type="project" value="InterPro"/>
</dbReference>